<organism evidence="3">
    <name type="scientific">Schistosoma curassoni</name>
    <dbReference type="NCBI Taxonomy" id="6186"/>
    <lineage>
        <taxon>Eukaryota</taxon>
        <taxon>Metazoa</taxon>
        <taxon>Spiralia</taxon>
        <taxon>Lophotrochozoa</taxon>
        <taxon>Platyhelminthes</taxon>
        <taxon>Trematoda</taxon>
        <taxon>Digenea</taxon>
        <taxon>Strigeidida</taxon>
        <taxon>Schistosomatoidea</taxon>
        <taxon>Schistosomatidae</taxon>
        <taxon>Schistosoma</taxon>
    </lineage>
</organism>
<evidence type="ECO:0000313" key="1">
    <source>
        <dbReference type="EMBL" id="VDP70084.1"/>
    </source>
</evidence>
<evidence type="ECO:0000313" key="2">
    <source>
        <dbReference type="Proteomes" id="UP000279833"/>
    </source>
</evidence>
<sequence>MEAGDQQLVHTPFVPAGYWSPCAPLVLNPVKAPDIRFSSSHFRKQHPRHEKAVSRTSLAEAIYALDSGFNQVELSDPAIMNSDDNNHGIHQTKLTDEEEFDKRLDEIFLENHCNNFDFDSDQFKSSGNQTSFGGTEDNNNIGGLINESSEQVPADHRDLFTDLFLSDAKDDRFAGHLSGVDTRPFNFGNKDGFTNDSEAVFSDLNQPCQNADFGPLQSVGSKVSEILFNFFIR</sequence>
<dbReference type="AlphaFoldDB" id="A0A183KXD8"/>
<reference evidence="1 2" key="2">
    <citation type="submission" date="2018-11" db="EMBL/GenBank/DDBJ databases">
        <authorList>
            <consortium name="Pathogen Informatics"/>
        </authorList>
    </citation>
    <scope>NUCLEOTIDE SEQUENCE [LARGE SCALE GENOMIC DNA]</scope>
    <source>
        <strain evidence="1">Dakar</strain>
        <strain evidence="2">Dakar, Senegal</strain>
    </source>
</reference>
<name>A0A183KXD8_9TREM</name>
<gene>
    <name evidence="1" type="ORF">SCUD_LOCUS19734</name>
</gene>
<dbReference type="WBParaSite" id="SCUD_0001973601-mRNA-1">
    <property type="protein sequence ID" value="SCUD_0001973601-mRNA-1"/>
    <property type="gene ID" value="SCUD_0001973601"/>
</dbReference>
<evidence type="ECO:0000313" key="3">
    <source>
        <dbReference type="WBParaSite" id="SCUD_0001973601-mRNA-1"/>
    </source>
</evidence>
<protein>
    <submittedName>
        <fullName evidence="3">AGC-kinase C-terminal domain-containing protein</fullName>
    </submittedName>
</protein>
<accession>A0A183KXD8</accession>
<dbReference type="Proteomes" id="UP000279833">
    <property type="component" value="Unassembled WGS sequence"/>
</dbReference>
<dbReference type="EMBL" id="UZAK01043050">
    <property type="protein sequence ID" value="VDP70084.1"/>
    <property type="molecule type" value="Genomic_DNA"/>
</dbReference>
<proteinExistence type="predicted"/>
<reference evidence="3" key="1">
    <citation type="submission" date="2016-06" db="UniProtKB">
        <authorList>
            <consortium name="WormBaseParasite"/>
        </authorList>
    </citation>
    <scope>IDENTIFICATION</scope>
</reference>
<keyword evidence="2" id="KW-1185">Reference proteome</keyword>
<dbReference type="STRING" id="6186.A0A183KXD8"/>